<keyword evidence="2" id="KW-0479">Metal-binding</keyword>
<organism evidence="4 5">
    <name type="scientific">Leuconostoc kimchii</name>
    <dbReference type="NCBI Taxonomy" id="136609"/>
    <lineage>
        <taxon>Bacteria</taxon>
        <taxon>Bacillati</taxon>
        <taxon>Bacillota</taxon>
        <taxon>Bacilli</taxon>
        <taxon>Lactobacillales</taxon>
        <taxon>Lactobacillaceae</taxon>
        <taxon>Leuconostoc</taxon>
    </lineage>
</organism>
<dbReference type="NCBIfam" id="TIGR00040">
    <property type="entry name" value="yfcE"/>
    <property type="match status" value="1"/>
</dbReference>
<evidence type="ECO:0000313" key="4">
    <source>
        <dbReference type="EMBL" id="QBR47901.1"/>
    </source>
</evidence>
<sequence>MRLVDVQMTKFLIISDTHGDRDILVQIINHWRSKVDGIFYNGDSELSAQDDVFSDVYTVLGNMDYDPDFAETHTETVAGTTFFQTHGHLYQATVPGTWANLSLMDQAAQSRGAQVVLFGHTHLEGAVSYHHKLFINPGSISLPKGPRAMIGGTYAILAVEEKQYVVHFYNRAQQLLENLTVSVER</sequence>
<dbReference type="SUPFAM" id="SSF56300">
    <property type="entry name" value="Metallo-dependent phosphatases"/>
    <property type="match status" value="1"/>
</dbReference>
<name>A0ABX5SP42_9LACO</name>
<dbReference type="PANTHER" id="PTHR11124">
    <property type="entry name" value="VACUOLAR SORTING PROTEIN VPS29"/>
    <property type="match status" value="1"/>
</dbReference>
<feature type="domain" description="Calcineurin-like phosphoesterase" evidence="3">
    <location>
        <begin position="10"/>
        <end position="161"/>
    </location>
</feature>
<dbReference type="Gene3D" id="3.60.21.10">
    <property type="match status" value="1"/>
</dbReference>
<accession>A0ABX5SP42</accession>
<dbReference type="InterPro" id="IPR029052">
    <property type="entry name" value="Metallo-depent_PP-like"/>
</dbReference>
<evidence type="ECO:0000259" key="3">
    <source>
        <dbReference type="Pfam" id="PF12850"/>
    </source>
</evidence>
<protein>
    <recommendedName>
        <fullName evidence="2">Phosphoesterase</fullName>
        <ecNumber evidence="2">3.1.4.-</ecNumber>
    </recommendedName>
</protein>
<dbReference type="InterPro" id="IPR024654">
    <property type="entry name" value="Calcineurin-like_PHP_lpxH"/>
</dbReference>
<dbReference type="Pfam" id="PF12850">
    <property type="entry name" value="Metallophos_2"/>
    <property type="match status" value="1"/>
</dbReference>
<evidence type="ECO:0000313" key="5">
    <source>
        <dbReference type="Proteomes" id="UP000295756"/>
    </source>
</evidence>
<comment type="similarity">
    <text evidence="1 2">Belongs to the metallophosphoesterase superfamily. YfcE family.</text>
</comment>
<dbReference type="EMBL" id="CP037939">
    <property type="protein sequence ID" value="QBR47901.1"/>
    <property type="molecule type" value="Genomic_DNA"/>
</dbReference>
<keyword evidence="5" id="KW-1185">Reference proteome</keyword>
<dbReference type="InterPro" id="IPR000979">
    <property type="entry name" value="Phosphodiesterase_MJ0936/Vps29"/>
</dbReference>
<comment type="cofactor">
    <cofactor evidence="2">
        <name>a divalent metal cation</name>
        <dbReference type="ChEBI" id="CHEBI:60240"/>
    </cofactor>
</comment>
<gene>
    <name evidence="4" type="ORF">EW139_07105</name>
</gene>
<dbReference type="EC" id="3.1.4.-" evidence="2"/>
<dbReference type="Proteomes" id="UP000295756">
    <property type="component" value="Chromosome"/>
</dbReference>
<proteinExistence type="inferred from homology"/>
<reference evidence="4 5" key="1">
    <citation type="submission" date="2019-03" db="EMBL/GenBank/DDBJ databases">
        <title>Complete Genome Sequence of Leuconostoc kimchii strain NKJ218 Isolated from Homemade Kimchi.</title>
        <authorList>
            <person name="Jung J.Y."/>
            <person name="Jin H.M."/>
            <person name="Jung J.-W."/>
            <person name="Lee S.-Y."/>
            <person name="Ryu B.-G."/>
            <person name="Han S.-S."/>
            <person name="Kang H.K."/>
            <person name="Choi H.W."/>
            <person name="Chung E.J."/>
            <person name="Choi K.-M."/>
        </authorList>
    </citation>
    <scope>NUCLEOTIDE SEQUENCE [LARGE SCALE GENOMIC DNA]</scope>
    <source>
        <strain evidence="4 5">NKJ218</strain>
    </source>
</reference>
<evidence type="ECO:0000256" key="2">
    <source>
        <dbReference type="RuleBase" id="RU362039"/>
    </source>
</evidence>
<evidence type="ECO:0000256" key="1">
    <source>
        <dbReference type="ARBA" id="ARBA00008950"/>
    </source>
</evidence>